<dbReference type="Proteomes" id="UP000260136">
    <property type="component" value="Chromosome"/>
</dbReference>
<evidence type="ECO:0000313" key="1">
    <source>
        <dbReference type="EMBL" id="SYV93869.1"/>
    </source>
</evidence>
<dbReference type="EMBL" id="LS991952">
    <property type="protein sequence ID" value="SYV93869.1"/>
    <property type="molecule type" value="Genomic_DNA"/>
</dbReference>
<organism evidence="1 2">
    <name type="scientific">Mycoplasmoides gallisepticum</name>
    <name type="common">Mycoplasma gallisepticum</name>
    <dbReference type="NCBI Taxonomy" id="2096"/>
    <lineage>
        <taxon>Bacteria</taxon>
        <taxon>Bacillati</taxon>
        <taxon>Mycoplasmatota</taxon>
        <taxon>Mycoplasmoidales</taxon>
        <taxon>Mycoplasmoidaceae</taxon>
        <taxon>Mycoplasmoides</taxon>
    </lineage>
</organism>
<name>A0A3B0PBC4_MYCGL</name>
<reference evidence="2" key="1">
    <citation type="submission" date="2018-06" db="EMBL/GenBank/DDBJ databases">
        <authorList>
            <consortium name="Pathogen Informatics"/>
        </authorList>
    </citation>
    <scope>NUCLEOTIDE SEQUENCE [LARGE SCALE GENOMIC DNA]</scope>
    <source>
        <strain evidence="2">NCTC10115</strain>
    </source>
</reference>
<proteinExistence type="predicted"/>
<sequence length="29" mass="3529">MIFKNKQKVFEHVNFLAQDKLNTELDKHI</sequence>
<dbReference type="AlphaFoldDB" id="A0A3B0PBC4"/>
<evidence type="ECO:0000313" key="2">
    <source>
        <dbReference type="Proteomes" id="UP000260136"/>
    </source>
</evidence>
<protein>
    <submittedName>
        <fullName evidence="1">Uncharacterized protein</fullName>
    </submittedName>
</protein>
<gene>
    <name evidence="1" type="ORF">NCTC10115_00160</name>
</gene>
<accession>A0A3B0PBC4</accession>